<reference evidence="11" key="3">
    <citation type="submission" date="2015-06" db="UniProtKB">
        <authorList>
            <consortium name="EnsemblMetazoa"/>
        </authorList>
    </citation>
    <scope>IDENTIFICATION</scope>
</reference>
<organism evidence="10">
    <name type="scientific">Capitella teleta</name>
    <name type="common">Polychaete worm</name>
    <dbReference type="NCBI Taxonomy" id="283909"/>
    <lineage>
        <taxon>Eukaryota</taxon>
        <taxon>Metazoa</taxon>
        <taxon>Spiralia</taxon>
        <taxon>Lophotrochozoa</taxon>
        <taxon>Annelida</taxon>
        <taxon>Polychaeta</taxon>
        <taxon>Sedentaria</taxon>
        <taxon>Scolecida</taxon>
        <taxon>Capitellidae</taxon>
        <taxon>Capitella</taxon>
    </lineage>
</organism>
<dbReference type="CDD" id="cd20339">
    <property type="entry name" value="BRcat_RBR_RNF216"/>
    <property type="match status" value="1"/>
</dbReference>
<evidence type="ECO:0000256" key="4">
    <source>
        <dbReference type="ARBA" id="ARBA00022737"/>
    </source>
</evidence>
<dbReference type="EMBL" id="KB295623">
    <property type="protein sequence ID" value="ELU12923.1"/>
    <property type="molecule type" value="Genomic_DNA"/>
</dbReference>
<dbReference type="AlphaFoldDB" id="R7V245"/>
<dbReference type="OMA" id="VISCRKC"/>
<evidence type="ECO:0000256" key="1">
    <source>
        <dbReference type="ARBA" id="ARBA00004906"/>
    </source>
</evidence>
<dbReference type="InterPro" id="IPR047546">
    <property type="entry name" value="Rcat_RBR_RNF216"/>
</dbReference>
<keyword evidence="12" id="KW-1185">Reference proteome</keyword>
<evidence type="ECO:0000256" key="5">
    <source>
        <dbReference type="ARBA" id="ARBA00022771"/>
    </source>
</evidence>
<dbReference type="InterPro" id="IPR002867">
    <property type="entry name" value="IBR_dom"/>
</dbReference>
<dbReference type="Pfam" id="PF26200">
    <property type="entry name" value="Rcat_RNF216"/>
    <property type="match status" value="1"/>
</dbReference>
<protein>
    <recommendedName>
        <fullName evidence="9">RING-type domain-containing protein</fullName>
    </recommendedName>
</protein>
<dbReference type="OrthoDB" id="10009520at2759"/>
<evidence type="ECO:0000313" key="11">
    <source>
        <dbReference type="EnsemblMetazoa" id="CapteP155420"/>
    </source>
</evidence>
<evidence type="ECO:0000256" key="2">
    <source>
        <dbReference type="ARBA" id="ARBA00022679"/>
    </source>
</evidence>
<feature type="domain" description="RING-type" evidence="9">
    <location>
        <begin position="1"/>
        <end position="196"/>
    </location>
</feature>
<evidence type="ECO:0000313" key="12">
    <source>
        <dbReference type="Proteomes" id="UP000014760"/>
    </source>
</evidence>
<keyword evidence="6" id="KW-0833">Ubl conjugation pathway</keyword>
<dbReference type="EMBL" id="AMQN01000782">
    <property type="status" value="NOT_ANNOTATED_CDS"/>
    <property type="molecule type" value="Genomic_DNA"/>
</dbReference>
<evidence type="ECO:0000313" key="10">
    <source>
        <dbReference type="EMBL" id="ELU12923.1"/>
    </source>
</evidence>
<dbReference type="STRING" id="283909.R7V245"/>
<dbReference type="InterPro" id="IPR051628">
    <property type="entry name" value="LUBAC_E3_Ligases"/>
</dbReference>
<dbReference type="PANTHER" id="PTHR22770:SF47">
    <property type="entry name" value="E3 UBIQUITIN-PROTEIN LIGASE RNF216"/>
    <property type="match status" value="1"/>
</dbReference>
<dbReference type="PANTHER" id="PTHR22770">
    <property type="entry name" value="UBIQUITIN CONJUGATING ENZYME 7 INTERACTING PROTEIN-RELATED"/>
    <property type="match status" value="1"/>
</dbReference>
<name>R7V245_CAPTE</name>
<dbReference type="InterPro" id="IPR044066">
    <property type="entry name" value="TRIAD_supradom"/>
</dbReference>
<evidence type="ECO:0000259" key="9">
    <source>
        <dbReference type="PROSITE" id="PS51873"/>
    </source>
</evidence>
<dbReference type="HOGENOM" id="CLU_1035289_0_0_1"/>
<keyword evidence="2" id="KW-0808">Transferase</keyword>
<keyword evidence="5" id="KW-0863">Zinc-finger</keyword>
<proteinExistence type="predicted"/>
<keyword evidence="7" id="KW-0862">Zinc</keyword>
<dbReference type="CDD" id="cd20353">
    <property type="entry name" value="Rcat_RBR_RNF216"/>
    <property type="match status" value="1"/>
</dbReference>
<reference evidence="12" key="1">
    <citation type="submission" date="2012-12" db="EMBL/GenBank/DDBJ databases">
        <authorList>
            <person name="Hellsten U."/>
            <person name="Grimwood J."/>
            <person name="Chapman J.A."/>
            <person name="Shapiro H."/>
            <person name="Aerts A."/>
            <person name="Otillar R.P."/>
            <person name="Terry A.Y."/>
            <person name="Boore J.L."/>
            <person name="Simakov O."/>
            <person name="Marletaz F."/>
            <person name="Cho S.-J."/>
            <person name="Edsinger-Gonzales E."/>
            <person name="Havlak P."/>
            <person name="Kuo D.-H."/>
            <person name="Larsson T."/>
            <person name="Lv J."/>
            <person name="Arendt D."/>
            <person name="Savage R."/>
            <person name="Osoegawa K."/>
            <person name="de Jong P."/>
            <person name="Lindberg D.R."/>
            <person name="Seaver E.C."/>
            <person name="Weisblat D.A."/>
            <person name="Putnam N.H."/>
            <person name="Grigoriev I.V."/>
            <person name="Rokhsar D.S."/>
        </authorList>
    </citation>
    <scope>NUCLEOTIDE SEQUENCE</scope>
    <source>
        <strain evidence="12">I ESC-2004</strain>
    </source>
</reference>
<dbReference type="InterPro" id="IPR047545">
    <property type="entry name" value="BRcat_RBR_RNF216"/>
</dbReference>
<gene>
    <name evidence="10" type="ORF">CAPTEDRAFT_155420</name>
</gene>
<accession>R7V245</accession>
<dbReference type="PROSITE" id="PS51873">
    <property type="entry name" value="TRIAD"/>
    <property type="match status" value="1"/>
</dbReference>
<evidence type="ECO:0000256" key="8">
    <source>
        <dbReference type="SAM" id="MobiDB-lite"/>
    </source>
</evidence>
<evidence type="ECO:0000256" key="7">
    <source>
        <dbReference type="ARBA" id="ARBA00022833"/>
    </source>
</evidence>
<dbReference type="Proteomes" id="UP000014760">
    <property type="component" value="Unassembled WGS sequence"/>
</dbReference>
<evidence type="ECO:0000256" key="3">
    <source>
        <dbReference type="ARBA" id="ARBA00022723"/>
    </source>
</evidence>
<keyword evidence="3" id="KW-0479">Metal-binding</keyword>
<dbReference type="GO" id="GO:0016740">
    <property type="term" value="F:transferase activity"/>
    <property type="evidence" value="ECO:0007669"/>
    <property type="project" value="UniProtKB-KW"/>
</dbReference>
<dbReference type="Gene3D" id="1.20.120.1750">
    <property type="match status" value="1"/>
</dbReference>
<dbReference type="SMART" id="SM00647">
    <property type="entry name" value="IBR"/>
    <property type="match status" value="1"/>
</dbReference>
<dbReference type="SUPFAM" id="SSF57850">
    <property type="entry name" value="RING/U-box"/>
    <property type="match status" value="2"/>
</dbReference>
<dbReference type="EnsemblMetazoa" id="CapteT155420">
    <property type="protein sequence ID" value="CapteP155420"/>
    <property type="gene ID" value="CapteG155420"/>
</dbReference>
<evidence type="ECO:0000256" key="6">
    <source>
        <dbReference type="ARBA" id="ARBA00022786"/>
    </source>
</evidence>
<comment type="pathway">
    <text evidence="1">Protein modification; protein ubiquitination.</text>
</comment>
<feature type="region of interest" description="Disordered" evidence="8">
    <location>
        <begin position="246"/>
        <end position="269"/>
    </location>
</feature>
<dbReference type="GO" id="GO:0008270">
    <property type="term" value="F:zinc ion binding"/>
    <property type="evidence" value="ECO:0007669"/>
    <property type="project" value="UniProtKB-KW"/>
</dbReference>
<reference evidence="10 12" key="2">
    <citation type="journal article" date="2013" name="Nature">
        <title>Insights into bilaterian evolution from three spiralian genomes.</title>
        <authorList>
            <person name="Simakov O."/>
            <person name="Marletaz F."/>
            <person name="Cho S.J."/>
            <person name="Edsinger-Gonzales E."/>
            <person name="Havlak P."/>
            <person name="Hellsten U."/>
            <person name="Kuo D.H."/>
            <person name="Larsson T."/>
            <person name="Lv J."/>
            <person name="Arendt D."/>
            <person name="Savage R."/>
            <person name="Osoegawa K."/>
            <person name="de Jong P."/>
            <person name="Grimwood J."/>
            <person name="Chapman J.A."/>
            <person name="Shapiro H."/>
            <person name="Aerts A."/>
            <person name="Otillar R.P."/>
            <person name="Terry A.Y."/>
            <person name="Boore J.L."/>
            <person name="Grigoriev I.V."/>
            <person name="Lindberg D.R."/>
            <person name="Seaver E.C."/>
            <person name="Weisblat D.A."/>
            <person name="Putnam N.H."/>
            <person name="Rokhsar D.S."/>
        </authorList>
    </citation>
    <scope>NUCLEOTIDE SEQUENCE</scope>
    <source>
        <strain evidence="10 12">I ESC-2004</strain>
    </source>
</reference>
<sequence length="269" mass="30698">MLSCPEGHLFCSECIRRSSEEILGLAKLDFPCLQAGCGSPFTLSTLQKALKPKTFDLLLRKIQETEIEQAGLDDLVKCPFCTFATIMPNPEDKVLYCKNPDCLRESCRLCQEPNHIPLRCEEVEKQGETDMRTFIEMRVSEAMLRTCWSCKKRFYKTEGCNKMTCSCGASMCYVCRKPVNDYEHFGGRKGQCPQSSNEAQLHQQEMEKALIEAKAKYQMEHPETAGLKLKHDPELIIAKSDSQPKDFLFNPHHYENSDSSTDSDEDGYY</sequence>
<keyword evidence="4" id="KW-0677">Repeat</keyword>